<organism evidence="18 19">
    <name type="scientific">Acinetobacter rudis CIP 110305</name>
    <dbReference type="NCBI Taxonomy" id="421052"/>
    <lineage>
        <taxon>Bacteria</taxon>
        <taxon>Pseudomonadati</taxon>
        <taxon>Pseudomonadota</taxon>
        <taxon>Gammaproteobacteria</taxon>
        <taxon>Moraxellales</taxon>
        <taxon>Moraxellaceae</taxon>
        <taxon>Acinetobacter</taxon>
    </lineage>
</organism>
<evidence type="ECO:0000256" key="6">
    <source>
        <dbReference type="ARBA" id="ARBA00022692"/>
    </source>
</evidence>
<evidence type="ECO:0000256" key="2">
    <source>
        <dbReference type="ARBA" id="ARBA00009810"/>
    </source>
</evidence>
<keyword evidence="13 14" id="KW-0998">Cell outer membrane</keyword>
<keyword evidence="19" id="KW-1185">Reference proteome</keyword>
<dbReference type="PANTHER" id="PTHR32552:SF68">
    <property type="entry name" value="FERRICHROME OUTER MEMBRANE TRANSPORTER_PHAGE RECEPTOR"/>
    <property type="match status" value="1"/>
</dbReference>
<dbReference type="InterPro" id="IPR000531">
    <property type="entry name" value="Beta-barrel_TonB"/>
</dbReference>
<dbReference type="GO" id="GO:0015344">
    <property type="term" value="F:siderophore uptake transmembrane transporter activity"/>
    <property type="evidence" value="ECO:0007669"/>
    <property type="project" value="TreeGrafter"/>
</dbReference>
<dbReference type="CDD" id="cd01347">
    <property type="entry name" value="ligand_gated_channel"/>
    <property type="match status" value="1"/>
</dbReference>
<sequence length="735" mass="83331">MTFRKHPLSLILSTFSVVTVPTLSYADPIEEQSSIEKQRVILPTITIEAMAEGDPIKTYVDYKNANVTRNGLDKKDIPQTVDTIDVSKYKIYGSNDLSVMLQGTPGVSTNYDTREDGIMLRGFDSDTGDIYRDGIRESGQVRRSTANIERIEILKGPASVLYGRSAGGGVVNMVSKFANFDSPSSVGLYTGSYNNIGGTLDINQVVNDNFAIRLTGELGDSNSFRQGIGTKTEMLSPSFTYRNDDQTLTWTTQYTYDKIDRTPDRGPNFAELPAETSIKMGFAQNGDYIYDRSEIIRSDLNYDLSNNWKFHWGVSFREAFQNFDHFYSGSSCATLNNKDKNKPPVCADNLIRQNYYWQQTANKTTSNTFDLKGEVYTGAIKHNIMFGADWVYEQREPLLANTYEDGSAKGQPIYGYIDPITGDRFNDRHGGNLKVNQHNYNEGINYAVFVQDLISFNEQFKLMLGGRYDYYENSTTNKLKPDGDIDQRRTVNDNTFSPNAGIIWQPTEHQSFYASYSKSFSPFGGSMGVNAVTGSTNLNAFNAEPQYNDQYEIGVKSDWFDERLNTQLSVYDIRKKNIRYKPDPEEQPDVYAVAGEHQSKGIEFSFIGKVLDNLYIRGGYGYTDAKVKEDKETPALQGNRLKDVSKNTGNIFVRYLPVENFYTELGYTYVGSYYGNKENTQKAEGFERIDAAMGYKNDSWSASFAINNLTDEKYWRSTSMPGTPRNYLFRMNYYF</sequence>
<keyword evidence="12" id="KW-0675">Receptor</keyword>
<dbReference type="SUPFAM" id="SSF56935">
    <property type="entry name" value="Porins"/>
    <property type="match status" value="1"/>
</dbReference>
<dbReference type="Proteomes" id="UP000014568">
    <property type="component" value="Unassembled WGS sequence"/>
</dbReference>
<dbReference type="GO" id="GO:0038023">
    <property type="term" value="F:signaling receptor activity"/>
    <property type="evidence" value="ECO:0007669"/>
    <property type="project" value="InterPro"/>
</dbReference>
<reference evidence="18 19" key="1">
    <citation type="submission" date="2013-06" db="EMBL/GenBank/DDBJ databases">
        <title>The Genome Sequence of Acinetobacter rudis CIP 110305.</title>
        <authorList>
            <consortium name="The Broad Institute Genome Sequencing Platform"/>
            <consortium name="The Broad Institute Genome Sequencing Center for Infectious Disease"/>
            <person name="Cerqueira G."/>
            <person name="Feldgarden M."/>
            <person name="Courvalin P."/>
            <person name="Perichon B."/>
            <person name="Grillot-Courvalin C."/>
            <person name="Clermont D."/>
            <person name="Rocha E."/>
            <person name="Yoon E.-J."/>
            <person name="Nemec A."/>
            <person name="Young S.K."/>
            <person name="Zeng Q."/>
            <person name="Gargeya S."/>
            <person name="Fitzgerald M."/>
            <person name="Abouelleil A."/>
            <person name="Alvarado L."/>
            <person name="Berlin A.M."/>
            <person name="Chapman S.B."/>
            <person name="Dewar J."/>
            <person name="Goldberg J."/>
            <person name="Griggs A."/>
            <person name="Gujja S."/>
            <person name="Hansen M."/>
            <person name="Howarth C."/>
            <person name="Imamovic A."/>
            <person name="Larimer J."/>
            <person name="McCowan C."/>
            <person name="Murphy C."/>
            <person name="Pearson M."/>
            <person name="Priest M."/>
            <person name="Roberts A."/>
            <person name="Saif S."/>
            <person name="Shea T."/>
            <person name="Sykes S."/>
            <person name="Wortman J."/>
            <person name="Nusbaum C."/>
            <person name="Birren B."/>
        </authorList>
    </citation>
    <scope>NUCLEOTIDE SEQUENCE [LARGE SCALE GENOMIC DNA]</scope>
    <source>
        <strain evidence="18 19">CIP 110305</strain>
    </source>
</reference>
<dbReference type="HOGENOM" id="CLU_008287_9_4_6"/>
<dbReference type="InterPro" id="IPR037066">
    <property type="entry name" value="Plug_dom_sf"/>
</dbReference>
<evidence type="ECO:0000256" key="7">
    <source>
        <dbReference type="ARBA" id="ARBA00022729"/>
    </source>
</evidence>
<dbReference type="GO" id="GO:0015891">
    <property type="term" value="P:siderophore transport"/>
    <property type="evidence" value="ECO:0007669"/>
    <property type="project" value="InterPro"/>
</dbReference>
<proteinExistence type="inferred from homology"/>
<comment type="caution">
    <text evidence="18">The sequence shown here is derived from an EMBL/GenBank/DDBJ whole genome shotgun (WGS) entry which is preliminary data.</text>
</comment>
<dbReference type="RefSeq" id="WP_016654465.1">
    <property type="nucleotide sequence ID" value="NZ_KE340348.1"/>
</dbReference>
<comment type="similarity">
    <text evidence="2 14 15">Belongs to the TonB-dependent receptor family.</text>
</comment>
<dbReference type="EMBL" id="ATGI01000001">
    <property type="protein sequence ID" value="EPF81679.1"/>
    <property type="molecule type" value="Genomic_DNA"/>
</dbReference>
<evidence type="ECO:0000256" key="5">
    <source>
        <dbReference type="ARBA" id="ARBA00022496"/>
    </source>
</evidence>
<dbReference type="Gene3D" id="2.170.130.10">
    <property type="entry name" value="TonB-dependent receptor, plug domain"/>
    <property type="match status" value="1"/>
</dbReference>
<keyword evidence="9" id="KW-0406">Ion transport</keyword>
<evidence type="ECO:0000259" key="17">
    <source>
        <dbReference type="Pfam" id="PF07715"/>
    </source>
</evidence>
<evidence type="ECO:0000256" key="11">
    <source>
        <dbReference type="ARBA" id="ARBA00023136"/>
    </source>
</evidence>
<protein>
    <submittedName>
        <fullName evidence="18">Iron complex outermembrane recepter protein</fullName>
    </submittedName>
</protein>
<dbReference type="AlphaFoldDB" id="S3P5J0"/>
<evidence type="ECO:0000256" key="8">
    <source>
        <dbReference type="ARBA" id="ARBA00023004"/>
    </source>
</evidence>
<evidence type="ECO:0000256" key="13">
    <source>
        <dbReference type="ARBA" id="ARBA00023237"/>
    </source>
</evidence>
<keyword evidence="6 14" id="KW-0812">Transmembrane</keyword>
<name>S3P5J0_9GAMM</name>
<evidence type="ECO:0000256" key="3">
    <source>
        <dbReference type="ARBA" id="ARBA00022448"/>
    </source>
</evidence>
<dbReference type="InterPro" id="IPR039426">
    <property type="entry name" value="TonB-dep_rcpt-like"/>
</dbReference>
<dbReference type="InterPro" id="IPR010105">
    <property type="entry name" value="TonB_sidphr_rcpt"/>
</dbReference>
<evidence type="ECO:0000256" key="10">
    <source>
        <dbReference type="ARBA" id="ARBA00023077"/>
    </source>
</evidence>
<evidence type="ECO:0000256" key="15">
    <source>
        <dbReference type="RuleBase" id="RU003357"/>
    </source>
</evidence>
<evidence type="ECO:0000256" key="9">
    <source>
        <dbReference type="ARBA" id="ARBA00023065"/>
    </source>
</evidence>
<dbReference type="PROSITE" id="PS52016">
    <property type="entry name" value="TONB_DEPENDENT_REC_3"/>
    <property type="match status" value="1"/>
</dbReference>
<dbReference type="NCBIfam" id="TIGR01783">
    <property type="entry name" value="TonB-siderophor"/>
    <property type="match status" value="1"/>
</dbReference>
<evidence type="ECO:0000256" key="14">
    <source>
        <dbReference type="PROSITE-ProRule" id="PRU01360"/>
    </source>
</evidence>
<keyword evidence="10 15" id="KW-0798">TonB box</keyword>
<feature type="domain" description="TonB-dependent receptor plug" evidence="17">
    <location>
        <begin position="73"/>
        <end position="170"/>
    </location>
</feature>
<dbReference type="STRING" id="632955.GCA_000829675_00586"/>
<dbReference type="Pfam" id="PF00593">
    <property type="entry name" value="TonB_dep_Rec_b-barrel"/>
    <property type="match status" value="1"/>
</dbReference>
<evidence type="ECO:0000313" key="19">
    <source>
        <dbReference type="Proteomes" id="UP000014568"/>
    </source>
</evidence>
<dbReference type="PANTHER" id="PTHR32552">
    <property type="entry name" value="FERRICHROME IRON RECEPTOR-RELATED"/>
    <property type="match status" value="1"/>
</dbReference>
<evidence type="ECO:0000259" key="16">
    <source>
        <dbReference type="Pfam" id="PF00593"/>
    </source>
</evidence>
<dbReference type="eggNOG" id="COG4774">
    <property type="taxonomic scope" value="Bacteria"/>
</dbReference>
<dbReference type="InterPro" id="IPR036942">
    <property type="entry name" value="Beta-barrel_TonB_sf"/>
</dbReference>
<evidence type="ECO:0000313" key="18">
    <source>
        <dbReference type="EMBL" id="EPF81679.1"/>
    </source>
</evidence>
<keyword evidence="8" id="KW-0408">Iron</keyword>
<keyword evidence="4 14" id="KW-1134">Transmembrane beta strand</keyword>
<evidence type="ECO:0000256" key="1">
    <source>
        <dbReference type="ARBA" id="ARBA00004571"/>
    </source>
</evidence>
<keyword evidence="7" id="KW-0732">Signal</keyword>
<dbReference type="OrthoDB" id="127311at2"/>
<evidence type="ECO:0000256" key="4">
    <source>
        <dbReference type="ARBA" id="ARBA00022452"/>
    </source>
</evidence>
<evidence type="ECO:0000256" key="12">
    <source>
        <dbReference type="ARBA" id="ARBA00023170"/>
    </source>
</evidence>
<keyword evidence="5" id="KW-0410">Iron transport</keyword>
<dbReference type="PATRIC" id="fig|421052.3.peg.9"/>
<comment type="subcellular location">
    <subcellularLocation>
        <location evidence="1 14">Cell outer membrane</location>
        <topology evidence="1 14">Multi-pass membrane protein</topology>
    </subcellularLocation>
</comment>
<feature type="domain" description="TonB-dependent receptor-like beta-barrel" evidence="16">
    <location>
        <begin position="243"/>
        <end position="709"/>
    </location>
</feature>
<gene>
    <name evidence="18" type="ORF">F945_00009</name>
</gene>
<dbReference type="InterPro" id="IPR012910">
    <property type="entry name" value="Plug_dom"/>
</dbReference>
<accession>S3P5J0</accession>
<dbReference type="Pfam" id="PF07715">
    <property type="entry name" value="Plug"/>
    <property type="match status" value="1"/>
</dbReference>
<dbReference type="GO" id="GO:0009279">
    <property type="term" value="C:cell outer membrane"/>
    <property type="evidence" value="ECO:0007669"/>
    <property type="project" value="UniProtKB-SubCell"/>
</dbReference>
<keyword evidence="3 14" id="KW-0813">Transport</keyword>
<dbReference type="Gene3D" id="2.40.170.20">
    <property type="entry name" value="TonB-dependent receptor, beta-barrel domain"/>
    <property type="match status" value="1"/>
</dbReference>
<keyword evidence="11 14" id="KW-0472">Membrane</keyword>